<comment type="caution">
    <text evidence="2">The sequence shown here is derived from an EMBL/GenBank/DDBJ whole genome shotgun (WGS) entry which is preliminary data.</text>
</comment>
<reference evidence="2 3" key="1">
    <citation type="journal article" date="2015" name="Nature">
        <title>rRNA introns, odd ribosomes, and small enigmatic genomes across a large radiation of phyla.</title>
        <authorList>
            <person name="Brown C.T."/>
            <person name="Hug L.A."/>
            <person name="Thomas B.C."/>
            <person name="Sharon I."/>
            <person name="Castelle C.J."/>
            <person name="Singh A."/>
            <person name="Wilkins M.J."/>
            <person name="Williams K.H."/>
            <person name="Banfield J.F."/>
        </authorList>
    </citation>
    <scope>NUCLEOTIDE SEQUENCE [LARGE SCALE GENOMIC DNA]</scope>
</reference>
<evidence type="ECO:0000313" key="2">
    <source>
        <dbReference type="EMBL" id="KKW47477.1"/>
    </source>
</evidence>
<protein>
    <submittedName>
        <fullName evidence="2">Uncharacterized protein</fullName>
    </submittedName>
</protein>
<sequence>MKGLDGVGKKRTPTGSGEKNSGDQERIFGTSVFNFEEVLPDHPASHELLVAARNAQDAIRQRKQIEVLEPLAETFVKALVDTLSNGLMEEMLNEERCRAGALFILRTIAEDLGQTGESWTVEEYTARGIEDQLSDFAWKHEEALMTFADSGGESAANVLRVCASLSEKKHLDGWKHWQNILTARTDLIIRNLEAFPLEFTNLTPYVEEFGNEERRKVVEQFVLDAARRKNHAPLSQWFVSSCARASGYAVQQISAMTGNATQALDLAYWWHAGTASPKLAGTVESNMDTIAELEVASKGATKYLYEKYGIRDFGRYPVEMLLAQYHLREDSATPYGVIINPKSDHNGAFYDNKEVFQALIDQLGAGFPVRIVECESVIGIGKKLIQLNKDHGKISFAIIGGHGTAPSITLGDKGKTAVLRVDDLEGAGLRRAGGSFFIANPTIILNSCSTGSDYGVAANMLLTFPGATILAPEEPTSIKDIRVTMDGAGVPRFDVEFFEPRVTRVHSNDPRAIASRVPRNSR</sequence>
<dbReference type="AlphaFoldDB" id="A0A0G2B0R1"/>
<organism evidence="2 3">
    <name type="scientific">Candidatus Kaiserbacteria bacterium GW2011_GWA2_58_9</name>
    <dbReference type="NCBI Taxonomy" id="1618672"/>
    <lineage>
        <taxon>Bacteria</taxon>
        <taxon>Candidatus Kaiseribacteriota</taxon>
    </lineage>
</organism>
<proteinExistence type="predicted"/>
<accession>A0A0G2B0R1</accession>
<evidence type="ECO:0000256" key="1">
    <source>
        <dbReference type="SAM" id="MobiDB-lite"/>
    </source>
</evidence>
<evidence type="ECO:0000313" key="3">
    <source>
        <dbReference type="Proteomes" id="UP000034789"/>
    </source>
</evidence>
<name>A0A0G2B0R1_9BACT</name>
<feature type="region of interest" description="Disordered" evidence="1">
    <location>
        <begin position="1"/>
        <end position="24"/>
    </location>
</feature>
<dbReference type="Proteomes" id="UP000034789">
    <property type="component" value="Unassembled WGS sequence"/>
</dbReference>
<gene>
    <name evidence="2" type="ORF">UY98_C0011G0010</name>
</gene>
<dbReference type="EMBL" id="LCSD01000011">
    <property type="protein sequence ID" value="KKW47477.1"/>
    <property type="molecule type" value="Genomic_DNA"/>
</dbReference>